<keyword evidence="3" id="KW-1185">Reference proteome</keyword>
<dbReference type="EMBL" id="MU157840">
    <property type="protein sequence ID" value="KAF9530323.1"/>
    <property type="molecule type" value="Genomic_DNA"/>
</dbReference>
<feature type="compositionally biased region" description="Basic and acidic residues" evidence="1">
    <location>
        <begin position="171"/>
        <end position="181"/>
    </location>
</feature>
<accession>A0A9P6EK30</accession>
<comment type="caution">
    <text evidence="2">The sequence shown here is derived from an EMBL/GenBank/DDBJ whole genome shotgun (WGS) entry which is preliminary data.</text>
</comment>
<dbReference type="Proteomes" id="UP000807306">
    <property type="component" value="Unassembled WGS sequence"/>
</dbReference>
<dbReference type="PANTHER" id="PTHR15410:SF2">
    <property type="entry name" value="HIRA-INTERACTING PROTEIN 3"/>
    <property type="match status" value="1"/>
</dbReference>
<dbReference type="GO" id="GO:0005634">
    <property type="term" value="C:nucleus"/>
    <property type="evidence" value="ECO:0007669"/>
    <property type="project" value="TreeGrafter"/>
</dbReference>
<gene>
    <name evidence="2" type="ORF">CPB83DRAFT_174704</name>
</gene>
<feature type="region of interest" description="Disordered" evidence="1">
    <location>
        <begin position="69"/>
        <end position="294"/>
    </location>
</feature>
<name>A0A9P6EK30_9AGAR</name>
<reference evidence="2" key="1">
    <citation type="submission" date="2020-11" db="EMBL/GenBank/DDBJ databases">
        <authorList>
            <consortium name="DOE Joint Genome Institute"/>
            <person name="Ahrendt S."/>
            <person name="Riley R."/>
            <person name="Andreopoulos W."/>
            <person name="Labutti K."/>
            <person name="Pangilinan J."/>
            <person name="Ruiz-Duenas F.J."/>
            <person name="Barrasa J.M."/>
            <person name="Sanchez-Garcia M."/>
            <person name="Camarero S."/>
            <person name="Miyauchi S."/>
            <person name="Serrano A."/>
            <person name="Linde D."/>
            <person name="Babiker R."/>
            <person name="Drula E."/>
            <person name="Ayuso-Fernandez I."/>
            <person name="Pacheco R."/>
            <person name="Padilla G."/>
            <person name="Ferreira P."/>
            <person name="Barriuso J."/>
            <person name="Kellner H."/>
            <person name="Castanera R."/>
            <person name="Alfaro M."/>
            <person name="Ramirez L."/>
            <person name="Pisabarro A.G."/>
            <person name="Kuo A."/>
            <person name="Tritt A."/>
            <person name="Lipzen A."/>
            <person name="He G."/>
            <person name="Yan M."/>
            <person name="Ng V."/>
            <person name="Cullen D."/>
            <person name="Martin F."/>
            <person name="Rosso M.-N."/>
            <person name="Henrissat B."/>
            <person name="Hibbett D."/>
            <person name="Martinez A.T."/>
            <person name="Grigoriev I.V."/>
        </authorList>
    </citation>
    <scope>NUCLEOTIDE SEQUENCE</scope>
    <source>
        <strain evidence="2">CBS 506.95</strain>
    </source>
</reference>
<feature type="compositionally biased region" description="Basic and acidic residues" evidence="1">
    <location>
        <begin position="242"/>
        <end position="253"/>
    </location>
</feature>
<protein>
    <submittedName>
        <fullName evidence="2">Uncharacterized protein</fullName>
    </submittedName>
</protein>
<organism evidence="2 3">
    <name type="scientific">Crepidotus variabilis</name>
    <dbReference type="NCBI Taxonomy" id="179855"/>
    <lineage>
        <taxon>Eukaryota</taxon>
        <taxon>Fungi</taxon>
        <taxon>Dikarya</taxon>
        <taxon>Basidiomycota</taxon>
        <taxon>Agaricomycotina</taxon>
        <taxon>Agaricomycetes</taxon>
        <taxon>Agaricomycetidae</taxon>
        <taxon>Agaricales</taxon>
        <taxon>Agaricineae</taxon>
        <taxon>Crepidotaceae</taxon>
        <taxon>Crepidotus</taxon>
    </lineage>
</organism>
<evidence type="ECO:0000313" key="2">
    <source>
        <dbReference type="EMBL" id="KAF9530323.1"/>
    </source>
</evidence>
<proteinExistence type="predicted"/>
<dbReference type="InterPro" id="IPR037647">
    <property type="entry name" value="HIRIP3"/>
</dbReference>
<evidence type="ECO:0000313" key="3">
    <source>
        <dbReference type="Proteomes" id="UP000807306"/>
    </source>
</evidence>
<feature type="region of interest" description="Disordered" evidence="1">
    <location>
        <begin position="370"/>
        <end position="439"/>
    </location>
</feature>
<dbReference type="PANTHER" id="PTHR15410">
    <property type="entry name" value="HIRA-INTERACTING PROTEIN 3"/>
    <property type="match status" value="1"/>
</dbReference>
<dbReference type="AlphaFoldDB" id="A0A9P6EK30"/>
<sequence>MTLPSLAKLEESAKIIVWKAKKLGKLKEYTPRLIRQTLEKEYDLDEGALDEAEYKSAIKNATKVAMSEPSLPIEDDENFENASKSASPLNKKRKTDKDTDDDVEPQAKAKGKAAPVKRQKVPAKDDGDSGIAKKKRRVSTTKKKAISEDESDGNKAATPSPRPKRQKPKSKKDPSVFKSAEHVPTSDIEPDQSELLPASKAKDVSSSSPSSKKKPPSSKAKAPPEAGPSIKPKPTNSEDQDMTMKDAGEKSESEMSVLIDEPPKRKRKSSISDKKSTKQASKPRTKKETPALSKDEETIKKLKGLVFACGQRKAWSKVFQGLDTSQQQIKKLKEMLTDLGMTGRMSMEQARAIKEKREFEQELEDVKAFAKAVEGRSSRSRGGSGKGKSKESESEDGEAAAPNEIEDKSDDEDDAPRKRSVTARKSIMAFLQDQSSDEN</sequence>
<dbReference type="OrthoDB" id="552755at2759"/>
<feature type="compositionally biased region" description="Low complexity" evidence="1">
    <location>
        <begin position="217"/>
        <end position="229"/>
    </location>
</feature>
<evidence type="ECO:0000256" key="1">
    <source>
        <dbReference type="SAM" id="MobiDB-lite"/>
    </source>
</evidence>
<feature type="compositionally biased region" description="Basic residues" evidence="1">
    <location>
        <begin position="132"/>
        <end position="144"/>
    </location>
</feature>
<feature type="compositionally biased region" description="Basic residues" evidence="1">
    <location>
        <begin position="109"/>
        <end position="121"/>
    </location>
</feature>